<reference evidence="12" key="1">
    <citation type="submission" date="2023-04" db="EMBL/GenBank/DDBJ databases">
        <title>Ambrosiozyma monospora NBRC 1965.</title>
        <authorList>
            <person name="Ichikawa N."/>
            <person name="Sato H."/>
            <person name="Tonouchi N."/>
        </authorList>
    </citation>
    <scope>NUCLEOTIDE SEQUENCE</scope>
    <source>
        <strain evidence="12">NBRC 1965</strain>
    </source>
</reference>
<evidence type="ECO:0000256" key="10">
    <source>
        <dbReference type="RuleBase" id="RU000488"/>
    </source>
</evidence>
<keyword evidence="7" id="KW-0496">Mitochondrion</keyword>
<dbReference type="InterPro" id="IPR018108">
    <property type="entry name" value="MCP_transmembrane"/>
</dbReference>
<comment type="subcellular location">
    <subcellularLocation>
        <location evidence="1">Mitochondrion membrane</location>
        <topology evidence="1">Multi-pass membrane protein</topology>
    </subcellularLocation>
</comment>
<dbReference type="GO" id="GO:0022857">
    <property type="term" value="F:transmembrane transporter activity"/>
    <property type="evidence" value="ECO:0007669"/>
    <property type="project" value="TreeGrafter"/>
</dbReference>
<dbReference type="PANTHER" id="PTHR45624:SF9">
    <property type="entry name" value="CARRIER PROTEIN, PUTATIVE (AFU_ORTHOLOGUE AFUA_4G06390)-RELATED"/>
    <property type="match status" value="1"/>
</dbReference>
<feature type="compositionally biased region" description="Low complexity" evidence="11">
    <location>
        <begin position="8"/>
        <end position="22"/>
    </location>
</feature>
<comment type="caution">
    <text evidence="12">The sequence shown here is derived from an EMBL/GenBank/DDBJ whole genome shotgun (WGS) entry which is preliminary data.</text>
</comment>
<dbReference type="Proteomes" id="UP001165063">
    <property type="component" value="Unassembled WGS sequence"/>
</dbReference>
<dbReference type="EMBL" id="BSXU01004661">
    <property type="protein sequence ID" value="GMG46354.1"/>
    <property type="molecule type" value="Genomic_DNA"/>
</dbReference>
<evidence type="ECO:0000256" key="8">
    <source>
        <dbReference type="ARBA" id="ARBA00023136"/>
    </source>
</evidence>
<proteinExistence type="inferred from homology"/>
<keyword evidence="5" id="KW-0677">Repeat</keyword>
<gene>
    <name evidence="12" type="ORF">Amon01_000686700</name>
</gene>
<dbReference type="PANTHER" id="PTHR45624">
    <property type="entry name" value="MITOCHONDRIAL BASIC AMINO ACIDS TRANSPORTER-RELATED"/>
    <property type="match status" value="1"/>
</dbReference>
<evidence type="ECO:0000256" key="4">
    <source>
        <dbReference type="ARBA" id="ARBA00022692"/>
    </source>
</evidence>
<keyword evidence="4 9" id="KW-0812">Transmembrane</keyword>
<keyword evidence="13" id="KW-1185">Reference proteome</keyword>
<dbReference type="OrthoDB" id="2382881at2759"/>
<keyword evidence="6" id="KW-1133">Transmembrane helix</keyword>
<evidence type="ECO:0000256" key="6">
    <source>
        <dbReference type="ARBA" id="ARBA00022989"/>
    </source>
</evidence>
<dbReference type="GO" id="GO:0031966">
    <property type="term" value="C:mitochondrial membrane"/>
    <property type="evidence" value="ECO:0007669"/>
    <property type="project" value="UniProtKB-SubCell"/>
</dbReference>
<evidence type="ECO:0000313" key="12">
    <source>
        <dbReference type="EMBL" id="GMG46354.1"/>
    </source>
</evidence>
<evidence type="ECO:0000256" key="11">
    <source>
        <dbReference type="SAM" id="MobiDB-lite"/>
    </source>
</evidence>
<feature type="repeat" description="Solcar" evidence="9">
    <location>
        <begin position="61"/>
        <end position="143"/>
    </location>
</feature>
<dbReference type="Pfam" id="PF00153">
    <property type="entry name" value="Mito_carr"/>
    <property type="match status" value="2"/>
</dbReference>
<keyword evidence="3 10" id="KW-0813">Transport</keyword>
<evidence type="ECO:0000256" key="7">
    <source>
        <dbReference type="ARBA" id="ARBA00023128"/>
    </source>
</evidence>
<evidence type="ECO:0000256" key="3">
    <source>
        <dbReference type="ARBA" id="ARBA00022448"/>
    </source>
</evidence>
<keyword evidence="8 9" id="KW-0472">Membrane</keyword>
<evidence type="ECO:0000256" key="9">
    <source>
        <dbReference type="PROSITE-ProRule" id="PRU00282"/>
    </source>
</evidence>
<dbReference type="SUPFAM" id="SSF103506">
    <property type="entry name" value="Mitochondrial carrier"/>
    <property type="match status" value="1"/>
</dbReference>
<evidence type="ECO:0000256" key="1">
    <source>
        <dbReference type="ARBA" id="ARBA00004225"/>
    </source>
</evidence>
<feature type="repeat" description="Solcar" evidence="9">
    <location>
        <begin position="176"/>
        <end position="309"/>
    </location>
</feature>
<dbReference type="PROSITE" id="PS50920">
    <property type="entry name" value="SOLCAR"/>
    <property type="match status" value="3"/>
</dbReference>
<feature type="repeat" description="Solcar" evidence="9">
    <location>
        <begin position="326"/>
        <end position="425"/>
    </location>
</feature>
<protein>
    <submittedName>
        <fullName evidence="12">Unnamed protein product</fullName>
    </submittedName>
</protein>
<dbReference type="Gene3D" id="1.50.40.10">
    <property type="entry name" value="Mitochondrial carrier domain"/>
    <property type="match status" value="1"/>
</dbReference>
<comment type="similarity">
    <text evidence="2 10">Belongs to the mitochondrial carrier (TC 2.A.29) family.</text>
</comment>
<evidence type="ECO:0000256" key="5">
    <source>
        <dbReference type="ARBA" id="ARBA00022737"/>
    </source>
</evidence>
<dbReference type="AlphaFoldDB" id="A0A9W6Z2Z9"/>
<organism evidence="12 13">
    <name type="scientific">Ambrosiozyma monospora</name>
    <name type="common">Yeast</name>
    <name type="synonym">Endomycopsis monosporus</name>
    <dbReference type="NCBI Taxonomy" id="43982"/>
    <lineage>
        <taxon>Eukaryota</taxon>
        <taxon>Fungi</taxon>
        <taxon>Dikarya</taxon>
        <taxon>Ascomycota</taxon>
        <taxon>Saccharomycotina</taxon>
        <taxon>Pichiomycetes</taxon>
        <taxon>Pichiales</taxon>
        <taxon>Pichiaceae</taxon>
        <taxon>Ambrosiozyma</taxon>
    </lineage>
</organism>
<evidence type="ECO:0000256" key="2">
    <source>
        <dbReference type="ARBA" id="ARBA00006375"/>
    </source>
</evidence>
<accession>A0A9W6Z2Z9</accession>
<evidence type="ECO:0000313" key="13">
    <source>
        <dbReference type="Proteomes" id="UP001165063"/>
    </source>
</evidence>
<dbReference type="InterPro" id="IPR023395">
    <property type="entry name" value="MCP_dom_sf"/>
</dbReference>
<dbReference type="InterPro" id="IPR050567">
    <property type="entry name" value="Mitochondrial_Carrier"/>
</dbReference>
<feature type="region of interest" description="Disordered" evidence="11">
    <location>
        <begin position="1"/>
        <end position="34"/>
    </location>
</feature>
<name>A0A9W6Z2Z9_AMBMO</name>
<sequence>MSNPVPPTSSSTTTTQSRTSTTDHTIPPPLQSSTSTIKRTIPAITGDIVYTNPIFTLPPQLSGYKSGILSYSASLVSTTIGFPLDSMKTRMQTHHFDNAFQCLRLTIQSEGLLGLFRGIAAPLISTSFARSFGVSVYTMSKPIVADLTRPVWGDEVLCRHHEGESKEQEQWCDVVNNVPVAWISGCVAGFSVSLFACPFEMTKIFQQLLVLVNNEHIVSSAAIPSATIASSAPATSATLASTTTSATLASTSALGLKPTQLPTTLPQVARSILHHLGPLGFYSGFKYHFLRDGLSSGLFYGIYETTKLMIQNINSAHPDTTFHDSVNLLSVPLAGAMAGCLSWVAVFPVDTVKSQVQRDSVFRILFLMKNGSGNGDGNMGLGVEKKKRKLRWPTREMYKGLGPSITRSITTTMIFFSLFEYLMQNIA</sequence>